<dbReference type="AlphaFoldDB" id="A0A5J5B8S9"/>
<dbReference type="Proteomes" id="UP000325577">
    <property type="component" value="Linkage Group LG14"/>
</dbReference>
<dbReference type="EMBL" id="CM018037">
    <property type="protein sequence ID" value="KAA8539099.1"/>
    <property type="molecule type" value="Genomic_DNA"/>
</dbReference>
<dbReference type="InterPro" id="IPR006527">
    <property type="entry name" value="F-box-assoc_dom_typ1"/>
</dbReference>
<proteinExistence type="predicted"/>
<dbReference type="OrthoDB" id="1194654at2759"/>
<keyword evidence="3" id="KW-1185">Reference proteome</keyword>
<dbReference type="PANTHER" id="PTHR31672">
    <property type="entry name" value="BNACNNG10540D PROTEIN"/>
    <property type="match status" value="1"/>
</dbReference>
<gene>
    <name evidence="2" type="ORF">F0562_025791</name>
</gene>
<dbReference type="Pfam" id="PF07734">
    <property type="entry name" value="FBA_1"/>
    <property type="match status" value="1"/>
</dbReference>
<evidence type="ECO:0000313" key="3">
    <source>
        <dbReference type="Proteomes" id="UP000325577"/>
    </source>
</evidence>
<evidence type="ECO:0000259" key="1">
    <source>
        <dbReference type="Pfam" id="PF07734"/>
    </source>
</evidence>
<dbReference type="InterPro" id="IPR050796">
    <property type="entry name" value="SCF_F-box_component"/>
</dbReference>
<dbReference type="InterPro" id="IPR017451">
    <property type="entry name" value="F-box-assoc_interact_dom"/>
</dbReference>
<protein>
    <recommendedName>
        <fullName evidence="1">F-box associated beta-propeller type 1 domain-containing protein</fullName>
    </recommendedName>
</protein>
<dbReference type="PANTHER" id="PTHR31672:SF13">
    <property type="entry name" value="F-BOX PROTEIN CPR30-LIKE"/>
    <property type="match status" value="1"/>
</dbReference>
<dbReference type="NCBIfam" id="TIGR01640">
    <property type="entry name" value="F_box_assoc_1"/>
    <property type="match status" value="1"/>
</dbReference>
<evidence type="ECO:0000313" key="2">
    <source>
        <dbReference type="EMBL" id="KAA8539099.1"/>
    </source>
</evidence>
<accession>A0A5J5B8S9</accession>
<name>A0A5J5B8S9_9ASTE</name>
<reference evidence="2 3" key="1">
    <citation type="submission" date="2019-09" db="EMBL/GenBank/DDBJ databases">
        <title>A chromosome-level genome assembly of the Chinese tupelo Nyssa sinensis.</title>
        <authorList>
            <person name="Yang X."/>
            <person name="Kang M."/>
            <person name="Yang Y."/>
            <person name="Xiong H."/>
            <person name="Wang M."/>
            <person name="Zhang Z."/>
            <person name="Wang Z."/>
            <person name="Wu H."/>
            <person name="Ma T."/>
            <person name="Liu J."/>
            <person name="Xi Z."/>
        </authorList>
    </citation>
    <scope>NUCLEOTIDE SEQUENCE [LARGE SCALE GENOMIC DNA]</scope>
    <source>
        <strain evidence="2">J267</strain>
        <tissue evidence="2">Leaf</tissue>
    </source>
</reference>
<feature type="domain" description="F-box associated beta-propeller type 1" evidence="1">
    <location>
        <begin position="3"/>
        <end position="212"/>
    </location>
</feature>
<organism evidence="2 3">
    <name type="scientific">Nyssa sinensis</name>
    <dbReference type="NCBI Taxonomy" id="561372"/>
    <lineage>
        <taxon>Eukaryota</taxon>
        <taxon>Viridiplantae</taxon>
        <taxon>Streptophyta</taxon>
        <taxon>Embryophyta</taxon>
        <taxon>Tracheophyta</taxon>
        <taxon>Spermatophyta</taxon>
        <taxon>Magnoliopsida</taxon>
        <taxon>eudicotyledons</taxon>
        <taxon>Gunneridae</taxon>
        <taxon>Pentapetalae</taxon>
        <taxon>asterids</taxon>
        <taxon>Cornales</taxon>
        <taxon>Nyssaceae</taxon>
        <taxon>Nyssa</taxon>
    </lineage>
</organism>
<sequence length="217" mass="25106">MNGDYKVVKIDIYKNKWPYNVEVYSLKKDSWTWIGDAIPSRLSIVMPAQKAMVNGSVHWLASKESYRQSILSFDMVDKVFREIMFSDYMHPDCNYSLGSLHECLSIFANIYAKEGGLEVWVMKEYGVVESWSKQYVIRLYSDFGNHITYYPFGFTQTGNLVMEKIQFSSTRNISSLILYDPRSNKDYFEDSEIAPLSISRIVFSYVESLVSVMPGAM</sequence>